<keyword evidence="6" id="KW-1185">Reference proteome</keyword>
<dbReference type="PANTHER" id="PTHR43899:SF13">
    <property type="entry name" value="RH59310P"/>
    <property type="match status" value="1"/>
</dbReference>
<dbReference type="Gene3D" id="3.40.50.720">
    <property type="entry name" value="NAD(P)-binding Rossmann-like Domain"/>
    <property type="match status" value="1"/>
</dbReference>
<dbReference type="GO" id="GO:0016491">
    <property type="term" value="F:oxidoreductase activity"/>
    <property type="evidence" value="ECO:0007669"/>
    <property type="project" value="UniProtKB-KW"/>
</dbReference>
<dbReference type="InterPro" id="IPR051019">
    <property type="entry name" value="VLCFA-Steroid_DH"/>
</dbReference>
<dbReference type="EMBL" id="MU839843">
    <property type="protein sequence ID" value="KAK1751067.1"/>
    <property type="molecule type" value="Genomic_DNA"/>
</dbReference>
<comment type="subcellular location">
    <subcellularLocation>
        <location evidence="1">Endoplasmic reticulum</location>
    </subcellularLocation>
</comment>
<dbReference type="InterPro" id="IPR036291">
    <property type="entry name" value="NAD(P)-bd_dom_sf"/>
</dbReference>
<gene>
    <name evidence="5" type="ORF">QBC47DRAFT_464276</name>
</gene>
<protein>
    <recommendedName>
        <fullName evidence="7">NAD(P)-binding protein</fullName>
    </recommendedName>
</protein>
<dbReference type="GO" id="GO:0005783">
    <property type="term" value="C:endoplasmic reticulum"/>
    <property type="evidence" value="ECO:0007669"/>
    <property type="project" value="UniProtKB-SubCell"/>
</dbReference>
<organism evidence="5 6">
    <name type="scientific">Echria macrotheca</name>
    <dbReference type="NCBI Taxonomy" id="438768"/>
    <lineage>
        <taxon>Eukaryota</taxon>
        <taxon>Fungi</taxon>
        <taxon>Dikarya</taxon>
        <taxon>Ascomycota</taxon>
        <taxon>Pezizomycotina</taxon>
        <taxon>Sordariomycetes</taxon>
        <taxon>Sordariomycetidae</taxon>
        <taxon>Sordariales</taxon>
        <taxon>Schizotheciaceae</taxon>
        <taxon>Echria</taxon>
    </lineage>
</organism>
<proteinExistence type="inferred from homology"/>
<comment type="similarity">
    <text evidence="2">Belongs to the short-chain dehydrogenases/reductases (SDR) family.</text>
</comment>
<reference evidence="5" key="1">
    <citation type="submission" date="2023-06" db="EMBL/GenBank/DDBJ databases">
        <title>Genome-scale phylogeny and comparative genomics of the fungal order Sordariales.</title>
        <authorList>
            <consortium name="Lawrence Berkeley National Laboratory"/>
            <person name="Hensen N."/>
            <person name="Bonometti L."/>
            <person name="Westerberg I."/>
            <person name="Brannstrom I.O."/>
            <person name="Guillou S."/>
            <person name="Cros-Aarteil S."/>
            <person name="Calhoun S."/>
            <person name="Haridas S."/>
            <person name="Kuo A."/>
            <person name="Mondo S."/>
            <person name="Pangilinan J."/>
            <person name="Riley R."/>
            <person name="Labutti K."/>
            <person name="Andreopoulos B."/>
            <person name="Lipzen A."/>
            <person name="Chen C."/>
            <person name="Yanf M."/>
            <person name="Daum C."/>
            <person name="Ng V."/>
            <person name="Clum A."/>
            <person name="Steindorff A."/>
            <person name="Ohm R."/>
            <person name="Martin F."/>
            <person name="Silar P."/>
            <person name="Natvig D."/>
            <person name="Lalanne C."/>
            <person name="Gautier V."/>
            <person name="Ament-Velasquez S.L."/>
            <person name="Kruys A."/>
            <person name="Hutchinson M.I."/>
            <person name="Powell A.J."/>
            <person name="Barry K."/>
            <person name="Miller A.N."/>
            <person name="Grigoriev I.V."/>
            <person name="Debuchy R."/>
            <person name="Gladieux P."/>
            <person name="Thoren M.H."/>
            <person name="Johannesson H."/>
        </authorList>
    </citation>
    <scope>NUCLEOTIDE SEQUENCE</scope>
    <source>
        <strain evidence="5">PSN4</strain>
    </source>
</reference>
<evidence type="ECO:0000313" key="5">
    <source>
        <dbReference type="EMBL" id="KAK1751067.1"/>
    </source>
</evidence>
<comment type="caution">
    <text evidence="5">The sequence shown here is derived from an EMBL/GenBank/DDBJ whole genome shotgun (WGS) entry which is preliminary data.</text>
</comment>
<keyword evidence="3" id="KW-0521">NADP</keyword>
<evidence type="ECO:0000313" key="6">
    <source>
        <dbReference type="Proteomes" id="UP001239445"/>
    </source>
</evidence>
<evidence type="ECO:0000256" key="1">
    <source>
        <dbReference type="ARBA" id="ARBA00004240"/>
    </source>
</evidence>
<keyword evidence="4" id="KW-0560">Oxidoreductase</keyword>
<dbReference type="InterPro" id="IPR020904">
    <property type="entry name" value="Sc_DH/Rdtase_CS"/>
</dbReference>
<dbReference type="SUPFAM" id="SSF51735">
    <property type="entry name" value="NAD(P)-binding Rossmann-fold domains"/>
    <property type="match status" value="1"/>
</dbReference>
<dbReference type="Proteomes" id="UP001239445">
    <property type="component" value="Unassembled WGS sequence"/>
</dbReference>
<evidence type="ECO:0008006" key="7">
    <source>
        <dbReference type="Google" id="ProtNLM"/>
    </source>
</evidence>
<evidence type="ECO:0000256" key="4">
    <source>
        <dbReference type="ARBA" id="ARBA00023002"/>
    </source>
</evidence>
<name>A0AAJ0B3U5_9PEZI</name>
<accession>A0AAJ0B3U5</accession>
<sequence length="329" mass="35484">MAMDTFKTILAGLGALVLLRFARSTFHFFALHFWRPSHPLTRYKRANSDAYALITGSSAGIGLGIARALVRQGFGVILLGHLPDELASASESLVAEHPAANGRVRTLVVNGQTATHEQIQQAVASVSDLPITILVNNVGSATLAVPPIRPLSTLSLSQIDAHVDLNARFMARLTSLVLPILTSSKKSKDDRALILNLSSVGKMGLPFLVMYGATKAFDYAFSTGLARELEGDEETAHVDCLAIVPGEVRTQTNAAASPSRAPTADEFGRAIVDKVDGALARGRRELRPDWRHDLTVAMMDNVFSEGFLSWSVRQDLLDKKAKTEGKKDA</sequence>
<dbReference type="PANTHER" id="PTHR43899">
    <property type="entry name" value="RH59310P"/>
    <property type="match status" value="1"/>
</dbReference>
<evidence type="ECO:0000256" key="3">
    <source>
        <dbReference type="ARBA" id="ARBA00022857"/>
    </source>
</evidence>
<evidence type="ECO:0000256" key="2">
    <source>
        <dbReference type="ARBA" id="ARBA00006484"/>
    </source>
</evidence>
<dbReference type="AlphaFoldDB" id="A0AAJ0B3U5"/>
<dbReference type="PROSITE" id="PS00061">
    <property type="entry name" value="ADH_SHORT"/>
    <property type="match status" value="1"/>
</dbReference>
<dbReference type="InterPro" id="IPR002347">
    <property type="entry name" value="SDR_fam"/>
</dbReference>
<dbReference type="Pfam" id="PF00106">
    <property type="entry name" value="adh_short"/>
    <property type="match status" value="1"/>
</dbReference>
<dbReference type="PRINTS" id="PR00081">
    <property type="entry name" value="GDHRDH"/>
</dbReference>